<dbReference type="AlphaFoldDB" id="A0A834T1L2"/>
<comment type="caution">
    <text evidence="1">The sequence shown here is derived from an EMBL/GenBank/DDBJ whole genome shotgun (WGS) entry which is preliminary data.</text>
</comment>
<accession>A0A834T1L2</accession>
<name>A0A834T1L2_9FABA</name>
<organism evidence="1 2">
    <name type="scientific">Senna tora</name>
    <dbReference type="NCBI Taxonomy" id="362788"/>
    <lineage>
        <taxon>Eukaryota</taxon>
        <taxon>Viridiplantae</taxon>
        <taxon>Streptophyta</taxon>
        <taxon>Embryophyta</taxon>
        <taxon>Tracheophyta</taxon>
        <taxon>Spermatophyta</taxon>
        <taxon>Magnoliopsida</taxon>
        <taxon>eudicotyledons</taxon>
        <taxon>Gunneridae</taxon>
        <taxon>Pentapetalae</taxon>
        <taxon>rosids</taxon>
        <taxon>fabids</taxon>
        <taxon>Fabales</taxon>
        <taxon>Fabaceae</taxon>
        <taxon>Caesalpinioideae</taxon>
        <taxon>Cassia clade</taxon>
        <taxon>Senna</taxon>
    </lineage>
</organism>
<dbReference type="Proteomes" id="UP000634136">
    <property type="component" value="Unassembled WGS sequence"/>
</dbReference>
<evidence type="ECO:0000313" key="2">
    <source>
        <dbReference type="Proteomes" id="UP000634136"/>
    </source>
</evidence>
<evidence type="ECO:0000313" key="1">
    <source>
        <dbReference type="EMBL" id="KAF7812955.1"/>
    </source>
</evidence>
<keyword evidence="2" id="KW-1185">Reference proteome</keyword>
<gene>
    <name evidence="1" type="ORF">G2W53_033931</name>
</gene>
<reference evidence="1" key="1">
    <citation type="submission" date="2020-09" db="EMBL/GenBank/DDBJ databases">
        <title>Genome-Enabled Discovery of Anthraquinone Biosynthesis in Senna tora.</title>
        <authorList>
            <person name="Kang S.-H."/>
            <person name="Pandey R.P."/>
            <person name="Lee C.-M."/>
            <person name="Sim J.-S."/>
            <person name="Jeong J.-T."/>
            <person name="Choi B.-S."/>
            <person name="Jung M."/>
            <person name="Ginzburg D."/>
            <person name="Zhao K."/>
            <person name="Won S.Y."/>
            <person name="Oh T.-J."/>
            <person name="Yu Y."/>
            <person name="Kim N.-H."/>
            <person name="Lee O.R."/>
            <person name="Lee T.-H."/>
            <person name="Bashyal P."/>
            <person name="Kim T.-S."/>
            <person name="Lee W.-H."/>
            <person name="Kawkins C."/>
            <person name="Kim C.-K."/>
            <person name="Kim J.S."/>
            <person name="Ahn B.O."/>
            <person name="Rhee S.Y."/>
            <person name="Sohng J.K."/>
        </authorList>
    </citation>
    <scope>NUCLEOTIDE SEQUENCE</scope>
    <source>
        <tissue evidence="1">Leaf</tissue>
    </source>
</reference>
<dbReference type="EMBL" id="JAAIUW010000010">
    <property type="protein sequence ID" value="KAF7812955.1"/>
    <property type="molecule type" value="Genomic_DNA"/>
</dbReference>
<protein>
    <submittedName>
        <fullName evidence="1">Uncharacterized protein</fullName>
    </submittedName>
</protein>
<proteinExistence type="predicted"/>
<sequence>MDLSQVRIVSHWYIPDEDDYFGVDEAGESLSNIRIPYKCLSCATLLLHVAKSKLCGLVALLQFWDRVLTSRSLKVDYGIAGSTKPLMLILTDGAGFMMLPLQCYQLEIPTTLKLFSYFYKCQRSGKGLPSHFQKIQGVSYICNDLLMMVQAWRDNLQKVELARGTVFWRVGLIGGASTLGQPPQTRRKVNKLTRVFPPAPYGSTLMVVPFVQLAWKATAFPFSSIVSKGGGDSSPVEEIGHIFEEETSLQKV</sequence>